<evidence type="ECO:0000313" key="3">
    <source>
        <dbReference type="Proteomes" id="UP000285757"/>
    </source>
</evidence>
<evidence type="ECO:0000256" key="1">
    <source>
        <dbReference type="SAM" id="MobiDB-lite"/>
    </source>
</evidence>
<dbReference type="RefSeq" id="WP_123531407.1">
    <property type="nucleotide sequence ID" value="NZ_MOBU01000006.1"/>
</dbReference>
<organism evidence="2 3">
    <name type="scientific">Pseudomonas fluorescens</name>
    <dbReference type="NCBI Taxonomy" id="294"/>
    <lineage>
        <taxon>Bacteria</taxon>
        <taxon>Pseudomonadati</taxon>
        <taxon>Pseudomonadota</taxon>
        <taxon>Gammaproteobacteria</taxon>
        <taxon>Pseudomonadales</taxon>
        <taxon>Pseudomonadaceae</taxon>
        <taxon>Pseudomonas</taxon>
    </lineage>
</organism>
<feature type="region of interest" description="Disordered" evidence="1">
    <location>
        <begin position="193"/>
        <end position="212"/>
    </location>
</feature>
<dbReference type="EMBL" id="MOBU01000006">
    <property type="protein sequence ID" value="RON69358.1"/>
    <property type="molecule type" value="Genomic_DNA"/>
</dbReference>
<protein>
    <recommendedName>
        <fullName evidence="4">Integrase</fullName>
    </recommendedName>
</protein>
<accession>A0A423LM91</accession>
<evidence type="ECO:0000313" key="2">
    <source>
        <dbReference type="EMBL" id="RON69358.1"/>
    </source>
</evidence>
<evidence type="ECO:0008006" key="4">
    <source>
        <dbReference type="Google" id="ProtNLM"/>
    </source>
</evidence>
<reference evidence="2 3" key="1">
    <citation type="submission" date="2016-10" db="EMBL/GenBank/DDBJ databases">
        <title>Comparative genome analysis of multiple Pseudomonas spp. focuses on biocontrol and plant growth promoting traits.</title>
        <authorList>
            <person name="Tao X.-Y."/>
            <person name="Taylor C.G."/>
        </authorList>
    </citation>
    <scope>NUCLEOTIDE SEQUENCE [LARGE SCALE GENOMIC DNA]</scope>
    <source>
        <strain evidence="2 3">24D3</strain>
    </source>
</reference>
<proteinExistence type="predicted"/>
<sequence>MAEPPPPYPLFPPLSLLNDQARSALPINLEVLQRLKATTEHLHALATWRTGVDFLVRESAKPGFEERHYKKLCPILESMMHWSWTVRDKPLHDWNSADAKSFMTFIMRPPITWVTTPGCSRYSKKTKQNFANKSIDPTWRPIIRPTLTGDDPGLSSKHHRNWYMTHGREYFDFLARPRNAADPAPTTAAYTADTTTAATSQQQDKSKNPFQDMAPKDYEFRVEKPQAVFSPTQLSDFVDIAESLASYNEKWEPLLFLTALAVYSDIPMRAVAATQTIKPTFSYFKPQAPDSPDAIQARPKTDFAKNYSKSQRVLPIGPGLFESPLYLRRGFALAPRFEGYFQRYAHFRHIKEPAVSSQSFLFPQENGLDAYGYGSLIEIFSEFCASILLTLRSRPKATLANWKGSHKLDPEASLTFNELRASAKRAGMIPESTASGVADEDPSVWPDIGIRQALSRRIVFNFAD</sequence>
<gene>
    <name evidence="2" type="ORF">BK671_07940</name>
</gene>
<dbReference type="Proteomes" id="UP000285757">
    <property type="component" value="Unassembled WGS sequence"/>
</dbReference>
<name>A0A423LM91_PSEFL</name>
<dbReference type="AlphaFoldDB" id="A0A423LM91"/>
<comment type="caution">
    <text evidence="2">The sequence shown here is derived from an EMBL/GenBank/DDBJ whole genome shotgun (WGS) entry which is preliminary data.</text>
</comment>